<evidence type="ECO:0000256" key="10">
    <source>
        <dbReference type="ARBA" id="ARBA00023008"/>
    </source>
</evidence>
<evidence type="ECO:0000256" key="11">
    <source>
        <dbReference type="ARBA" id="ARBA00049340"/>
    </source>
</evidence>
<dbReference type="InterPro" id="IPR011707">
    <property type="entry name" value="Cu-oxidase-like_N"/>
</dbReference>
<dbReference type="Pfam" id="PF13473">
    <property type="entry name" value="Cupredoxin_1"/>
    <property type="match status" value="1"/>
</dbReference>
<evidence type="ECO:0000256" key="7">
    <source>
        <dbReference type="ARBA" id="ARBA00022723"/>
    </source>
</evidence>
<reference evidence="15" key="1">
    <citation type="submission" date="2022-05" db="EMBL/GenBank/DDBJ databases">
        <title>Jatrophihabitans sp. SB3-54 whole genome sequence.</title>
        <authorList>
            <person name="Suh M.K."/>
            <person name="Eom M.K."/>
            <person name="Kim J.S."/>
            <person name="Kim H.S."/>
            <person name="Do H.E."/>
            <person name="Shin Y.K."/>
            <person name="Lee J.-S."/>
        </authorList>
    </citation>
    <scope>NUCLEOTIDE SEQUENCE</scope>
    <source>
        <strain evidence="15">SB3-54</strain>
    </source>
</reference>
<dbReference type="CDD" id="cd11020">
    <property type="entry name" value="CuRO_1_CuNIR"/>
    <property type="match status" value="1"/>
</dbReference>
<evidence type="ECO:0000256" key="3">
    <source>
        <dbReference type="ARBA" id="ARBA00010609"/>
    </source>
</evidence>
<comment type="cofactor">
    <cofactor evidence="2">
        <name>Cu(2+)</name>
        <dbReference type="ChEBI" id="CHEBI:29036"/>
    </cofactor>
</comment>
<dbReference type="Proteomes" id="UP001164693">
    <property type="component" value="Chromosome"/>
</dbReference>
<dbReference type="PANTHER" id="PTHR11709">
    <property type="entry name" value="MULTI-COPPER OXIDASE"/>
    <property type="match status" value="1"/>
</dbReference>
<feature type="domain" description="Plastocyanin-like" evidence="13">
    <location>
        <begin position="189"/>
        <end position="298"/>
    </location>
</feature>
<dbReference type="InterPro" id="IPR045087">
    <property type="entry name" value="Cu-oxidase_fam"/>
</dbReference>
<dbReference type="SUPFAM" id="SSF49503">
    <property type="entry name" value="Cupredoxins"/>
    <property type="match status" value="3"/>
</dbReference>
<dbReference type="Gene3D" id="2.60.40.420">
    <property type="entry name" value="Cupredoxins - blue copper proteins"/>
    <property type="match status" value="3"/>
</dbReference>
<sequence>MSTPRRHSERVIGLALGSVLVLVALSVAVFVGRGTAHDTVAIDGGGQRTVAVTLQAMHISPSVITVPSGTRLVLQVTNADATRHDLYLDGGPQTALLAQGQSARLDVGVVTHALQGWCTVPGHKAAGMTMSIQVTGAPSGSATMPGMAASGDTSPAINFGAAPGPDWHAYDPALPLAPDAHVHRLTLTVQDVVAEVAPGVRQALWTYNGTAPGPVLHGRVGDRFVITIVNHGDMAHSIDFHAGAVNPDTAMRSIDPGQSLVYEFTAKYAGAWLYHCSTMPMSLHIANGMFGAVIVDPPGLAPVAAQYVMVQSELYLGAQGGIADERKISARQPDAVVFNGYVDQYDHAPIEVDAGTRIRVWVVDAGPQDGTSFHVVGTQFDTVFAEGAYQLRAGNAEHGAAQTLALAPGQGGFVEFTLPSAGHYPFVDHAMVDGEHGAHGVFLAR</sequence>
<feature type="transmembrane region" description="Helical" evidence="12">
    <location>
        <begin position="12"/>
        <end position="32"/>
    </location>
</feature>
<evidence type="ECO:0000259" key="13">
    <source>
        <dbReference type="Pfam" id="PF07732"/>
    </source>
</evidence>
<name>A0ABY7K2A4_9ACTN</name>
<protein>
    <recommendedName>
        <fullName evidence="6">Copper-containing nitrite reductase</fullName>
        <ecNumber evidence="5">1.7.2.1</ecNumber>
    </recommendedName>
</protein>
<dbReference type="PRINTS" id="PR00695">
    <property type="entry name" value="CUNO2RDTASE"/>
</dbReference>
<evidence type="ECO:0000256" key="12">
    <source>
        <dbReference type="SAM" id="Phobius"/>
    </source>
</evidence>
<keyword evidence="16" id="KW-1185">Reference proteome</keyword>
<dbReference type="InterPro" id="IPR008972">
    <property type="entry name" value="Cupredoxin"/>
</dbReference>
<comment type="similarity">
    <text evidence="3">Belongs to the multicopper oxidase family.</text>
</comment>
<keyword evidence="12" id="KW-0472">Membrane</keyword>
<keyword evidence="10" id="KW-0186">Copper</keyword>
<gene>
    <name evidence="15" type="ORF">M6B22_02830</name>
</gene>
<feature type="domain" description="EfeO-type cupredoxin-like" evidence="14">
    <location>
        <begin position="35"/>
        <end position="107"/>
    </location>
</feature>
<dbReference type="InterPro" id="IPR028096">
    <property type="entry name" value="EfeO_Cupredoxin"/>
</dbReference>
<evidence type="ECO:0000256" key="6">
    <source>
        <dbReference type="ARBA" id="ARBA00017290"/>
    </source>
</evidence>
<evidence type="ECO:0000256" key="8">
    <source>
        <dbReference type="ARBA" id="ARBA00022737"/>
    </source>
</evidence>
<dbReference type="InterPro" id="IPR001287">
    <property type="entry name" value="NO2-reductase_Cu"/>
</dbReference>
<evidence type="ECO:0000256" key="4">
    <source>
        <dbReference type="ARBA" id="ARBA00011233"/>
    </source>
</evidence>
<evidence type="ECO:0000313" key="16">
    <source>
        <dbReference type="Proteomes" id="UP001164693"/>
    </source>
</evidence>
<comment type="cofactor">
    <cofactor evidence="1">
        <name>Cu(+)</name>
        <dbReference type="ChEBI" id="CHEBI:49552"/>
    </cofactor>
</comment>
<dbReference type="Pfam" id="PF07732">
    <property type="entry name" value="Cu-oxidase_3"/>
    <property type="match status" value="1"/>
</dbReference>
<evidence type="ECO:0000256" key="2">
    <source>
        <dbReference type="ARBA" id="ARBA00001973"/>
    </source>
</evidence>
<dbReference type="PANTHER" id="PTHR11709:SF394">
    <property type="entry name" value="FI03373P-RELATED"/>
    <property type="match status" value="1"/>
</dbReference>
<evidence type="ECO:0000256" key="5">
    <source>
        <dbReference type="ARBA" id="ARBA00011882"/>
    </source>
</evidence>
<keyword evidence="8" id="KW-0677">Repeat</keyword>
<dbReference type="CDD" id="cd04208">
    <property type="entry name" value="CuRO_2_CuNIR"/>
    <property type="match status" value="1"/>
</dbReference>
<evidence type="ECO:0000256" key="9">
    <source>
        <dbReference type="ARBA" id="ARBA00023002"/>
    </source>
</evidence>
<dbReference type="EC" id="1.7.2.1" evidence="5"/>
<proteinExistence type="inferred from homology"/>
<keyword evidence="12" id="KW-0812">Transmembrane</keyword>
<evidence type="ECO:0000259" key="14">
    <source>
        <dbReference type="Pfam" id="PF13473"/>
    </source>
</evidence>
<evidence type="ECO:0000313" key="15">
    <source>
        <dbReference type="EMBL" id="WAX57712.1"/>
    </source>
</evidence>
<keyword evidence="9" id="KW-0560">Oxidoreductase</keyword>
<accession>A0ABY7K2A4</accession>
<keyword evidence="7" id="KW-0479">Metal-binding</keyword>
<keyword evidence="12" id="KW-1133">Transmembrane helix</keyword>
<dbReference type="EMBL" id="CP097463">
    <property type="protein sequence ID" value="WAX57712.1"/>
    <property type="molecule type" value="Genomic_DNA"/>
</dbReference>
<organism evidence="15 16">
    <name type="scientific">Jatrophihabitans cynanchi</name>
    <dbReference type="NCBI Taxonomy" id="2944128"/>
    <lineage>
        <taxon>Bacteria</taxon>
        <taxon>Bacillati</taxon>
        <taxon>Actinomycetota</taxon>
        <taxon>Actinomycetes</taxon>
        <taxon>Jatrophihabitantales</taxon>
        <taxon>Jatrophihabitantaceae</taxon>
        <taxon>Jatrophihabitans</taxon>
    </lineage>
</organism>
<comment type="catalytic activity">
    <reaction evidence="11">
        <text>nitric oxide + Fe(III)-[cytochrome c] + H2O = Fe(II)-[cytochrome c] + nitrite + 2 H(+)</text>
        <dbReference type="Rhea" id="RHEA:15233"/>
        <dbReference type="Rhea" id="RHEA-COMP:10350"/>
        <dbReference type="Rhea" id="RHEA-COMP:14399"/>
        <dbReference type="ChEBI" id="CHEBI:15377"/>
        <dbReference type="ChEBI" id="CHEBI:15378"/>
        <dbReference type="ChEBI" id="CHEBI:16301"/>
        <dbReference type="ChEBI" id="CHEBI:16480"/>
        <dbReference type="ChEBI" id="CHEBI:29033"/>
        <dbReference type="ChEBI" id="CHEBI:29034"/>
        <dbReference type="EC" id="1.7.2.1"/>
    </reaction>
</comment>
<evidence type="ECO:0000256" key="1">
    <source>
        <dbReference type="ARBA" id="ARBA00001960"/>
    </source>
</evidence>
<dbReference type="RefSeq" id="WP_269444259.1">
    <property type="nucleotide sequence ID" value="NZ_CP097463.1"/>
</dbReference>
<comment type="subunit">
    <text evidence="4">Homotrimer.</text>
</comment>